<protein>
    <recommendedName>
        <fullName evidence="4">DUF2975 domain-containing protein</fullName>
    </recommendedName>
</protein>
<proteinExistence type="predicted"/>
<keyword evidence="1" id="KW-1133">Transmembrane helix</keyword>
<evidence type="ECO:0000313" key="3">
    <source>
        <dbReference type="Proteomes" id="UP000184314"/>
    </source>
</evidence>
<dbReference type="InterPro" id="IPR021354">
    <property type="entry name" value="DUF2975"/>
</dbReference>
<evidence type="ECO:0000313" key="2">
    <source>
        <dbReference type="EMBL" id="SHJ48363.1"/>
    </source>
</evidence>
<dbReference type="RefSeq" id="WP_073240900.1">
    <property type="nucleotide sequence ID" value="NZ_FQZX01000001.1"/>
</dbReference>
<feature type="transmembrane region" description="Helical" evidence="1">
    <location>
        <begin position="56"/>
        <end position="77"/>
    </location>
</feature>
<feature type="transmembrane region" description="Helical" evidence="1">
    <location>
        <begin position="98"/>
        <end position="121"/>
    </location>
</feature>
<evidence type="ECO:0008006" key="4">
    <source>
        <dbReference type="Google" id="ProtNLM"/>
    </source>
</evidence>
<name>A0A1M6JP50_9FLAO</name>
<dbReference type="Proteomes" id="UP000184314">
    <property type="component" value="Unassembled WGS sequence"/>
</dbReference>
<dbReference type="EMBL" id="FQZX01000001">
    <property type="protein sequence ID" value="SHJ48363.1"/>
    <property type="molecule type" value="Genomic_DNA"/>
</dbReference>
<keyword evidence="1" id="KW-0812">Transmembrane</keyword>
<sequence>MGKFYKLLRWIIVGLIFTLGLNFLGILVKIIRYFVYGEINLKKILSINFDQFFSDIEFIIICLIIELLLGYLLYLLLKLIYFSWTLDDNKLFSEKSYKLLYLSGKVIIFISILFIGIEIFLDIKSIDQSFPLAEETSTYQFGYILGVLLKILYQWIPLLVLGTITLIFAELIEKGTTLKSDNDLTI</sequence>
<keyword evidence="3" id="KW-1185">Reference proteome</keyword>
<feature type="transmembrane region" description="Helical" evidence="1">
    <location>
        <begin position="7"/>
        <end position="36"/>
    </location>
</feature>
<keyword evidence="1" id="KW-0472">Membrane</keyword>
<accession>A0A1M6JP50</accession>
<gene>
    <name evidence="2" type="ORF">SAMN04488007_0481</name>
</gene>
<dbReference type="STRING" id="228958.SAMN04488007_0481"/>
<reference evidence="3" key="1">
    <citation type="submission" date="2016-11" db="EMBL/GenBank/DDBJ databases">
        <authorList>
            <person name="Varghese N."/>
            <person name="Submissions S."/>
        </authorList>
    </citation>
    <scope>NUCLEOTIDE SEQUENCE [LARGE SCALE GENOMIC DNA]</scope>
    <source>
        <strain evidence="3">DSM 16478</strain>
    </source>
</reference>
<dbReference type="Pfam" id="PF11188">
    <property type="entry name" value="DUF2975"/>
    <property type="match status" value="1"/>
</dbReference>
<evidence type="ECO:0000256" key="1">
    <source>
        <dbReference type="SAM" id="Phobius"/>
    </source>
</evidence>
<organism evidence="2 3">
    <name type="scientific">Maribacter aquivivus</name>
    <dbReference type="NCBI Taxonomy" id="228958"/>
    <lineage>
        <taxon>Bacteria</taxon>
        <taxon>Pseudomonadati</taxon>
        <taxon>Bacteroidota</taxon>
        <taxon>Flavobacteriia</taxon>
        <taxon>Flavobacteriales</taxon>
        <taxon>Flavobacteriaceae</taxon>
        <taxon>Maribacter</taxon>
    </lineage>
</organism>
<dbReference type="AlphaFoldDB" id="A0A1M6JP50"/>
<feature type="transmembrane region" description="Helical" evidence="1">
    <location>
        <begin position="141"/>
        <end position="169"/>
    </location>
</feature>